<evidence type="ECO:0000313" key="2">
    <source>
        <dbReference type="EMBL" id="KPJ00431.1"/>
    </source>
</evidence>
<evidence type="ECO:0000313" key="3">
    <source>
        <dbReference type="Proteomes" id="UP000053268"/>
    </source>
</evidence>
<feature type="region of interest" description="Disordered" evidence="1">
    <location>
        <begin position="1"/>
        <end position="31"/>
    </location>
</feature>
<dbReference type="AlphaFoldDB" id="A0A194QAI9"/>
<feature type="region of interest" description="Disordered" evidence="1">
    <location>
        <begin position="108"/>
        <end position="168"/>
    </location>
</feature>
<gene>
    <name evidence="2" type="ORF">RR46_07021</name>
</gene>
<organism evidence="2 3">
    <name type="scientific">Papilio xuthus</name>
    <name type="common">Asian swallowtail butterfly</name>
    <dbReference type="NCBI Taxonomy" id="66420"/>
    <lineage>
        <taxon>Eukaryota</taxon>
        <taxon>Metazoa</taxon>
        <taxon>Ecdysozoa</taxon>
        <taxon>Arthropoda</taxon>
        <taxon>Hexapoda</taxon>
        <taxon>Insecta</taxon>
        <taxon>Pterygota</taxon>
        <taxon>Neoptera</taxon>
        <taxon>Endopterygota</taxon>
        <taxon>Lepidoptera</taxon>
        <taxon>Glossata</taxon>
        <taxon>Ditrysia</taxon>
        <taxon>Papilionoidea</taxon>
        <taxon>Papilionidae</taxon>
        <taxon>Papilioninae</taxon>
        <taxon>Papilio</taxon>
    </lineage>
</organism>
<accession>A0A194QAI9</accession>
<dbReference type="Proteomes" id="UP000053268">
    <property type="component" value="Unassembled WGS sequence"/>
</dbReference>
<feature type="region of interest" description="Disordered" evidence="1">
    <location>
        <begin position="208"/>
        <end position="230"/>
    </location>
</feature>
<keyword evidence="3" id="KW-1185">Reference proteome</keyword>
<reference evidence="2 3" key="1">
    <citation type="journal article" date="2015" name="Nat. Commun.">
        <title>Outbred genome sequencing and CRISPR/Cas9 gene editing in butterflies.</title>
        <authorList>
            <person name="Li X."/>
            <person name="Fan D."/>
            <person name="Zhang W."/>
            <person name="Liu G."/>
            <person name="Zhang L."/>
            <person name="Zhao L."/>
            <person name="Fang X."/>
            <person name="Chen L."/>
            <person name="Dong Y."/>
            <person name="Chen Y."/>
            <person name="Ding Y."/>
            <person name="Zhao R."/>
            <person name="Feng M."/>
            <person name="Zhu Y."/>
            <person name="Feng Y."/>
            <person name="Jiang X."/>
            <person name="Zhu D."/>
            <person name="Xiang H."/>
            <person name="Feng X."/>
            <person name="Li S."/>
            <person name="Wang J."/>
            <person name="Zhang G."/>
            <person name="Kronforst M.R."/>
            <person name="Wang W."/>
        </authorList>
    </citation>
    <scope>NUCLEOTIDE SEQUENCE [LARGE SCALE GENOMIC DNA]</scope>
    <source>
        <strain evidence="2">Ya'a_city_454_Px</strain>
        <tissue evidence="2">Whole body</tissue>
    </source>
</reference>
<protein>
    <submittedName>
        <fullName evidence="2">Uncharacterized protein</fullName>
    </submittedName>
</protein>
<evidence type="ECO:0000256" key="1">
    <source>
        <dbReference type="SAM" id="MobiDB-lite"/>
    </source>
</evidence>
<name>A0A194QAI9_PAPXU</name>
<sequence>MFSMEQRSGRSRSGTSEDSEMNVGGEVVREGVPSDEVYSAVAAVSDEIGDILKDELGDADRADRIGAELADLSAELGLLAGLADGEPQQDFPSLFEIAASRLRSAVARRSTFRSRRGPPSDASDVGADSDSDDQWTEMEDASGLSDTSSGKEAAVVAEVDTNDYPKEPAEAPALGQFLLPLLSSGPAPEPEHFLIRHEDILQLLASAEETVRDDQPLDDDEEVMDSQPDM</sequence>
<dbReference type="EMBL" id="KQ459463">
    <property type="protein sequence ID" value="KPJ00431.1"/>
    <property type="molecule type" value="Genomic_DNA"/>
</dbReference>
<proteinExistence type="predicted"/>
<dbReference type="STRING" id="66420.A0A194QAI9"/>
<feature type="compositionally biased region" description="Acidic residues" evidence="1">
    <location>
        <begin position="127"/>
        <end position="140"/>
    </location>
</feature>